<proteinExistence type="predicted"/>
<dbReference type="EMBL" id="JAYGII010000022">
    <property type="protein sequence ID" value="MEA5446152.1"/>
    <property type="molecule type" value="Genomic_DNA"/>
</dbReference>
<accession>A0AAP6JGP3</accession>
<protein>
    <submittedName>
        <fullName evidence="2">DUF4845 domain-containing protein</fullName>
    </submittedName>
</protein>
<comment type="caution">
    <text evidence="2">The sequence shown here is derived from an EMBL/GenBank/DDBJ whole genome shotgun (WGS) entry which is preliminary data.</text>
</comment>
<keyword evidence="1" id="KW-1133">Transmembrane helix</keyword>
<feature type="transmembrane region" description="Helical" evidence="1">
    <location>
        <begin position="12"/>
        <end position="37"/>
    </location>
</feature>
<dbReference type="InterPro" id="IPR032314">
    <property type="entry name" value="DUF4845"/>
</dbReference>
<organism evidence="2 3">
    <name type="scientific">Natronospira elongata</name>
    <dbReference type="NCBI Taxonomy" id="3110268"/>
    <lineage>
        <taxon>Bacteria</taxon>
        <taxon>Pseudomonadati</taxon>
        <taxon>Pseudomonadota</taxon>
        <taxon>Gammaproteobacteria</taxon>
        <taxon>Natronospirales</taxon>
        <taxon>Natronospiraceae</taxon>
        <taxon>Natronospira</taxon>
    </lineage>
</organism>
<evidence type="ECO:0000256" key="1">
    <source>
        <dbReference type="SAM" id="Phobius"/>
    </source>
</evidence>
<dbReference type="RefSeq" id="WP_346052207.1">
    <property type="nucleotide sequence ID" value="NZ_JAYGII010000022.1"/>
</dbReference>
<gene>
    <name evidence="2" type="ORF">VCB98_10005</name>
</gene>
<dbReference type="Pfam" id="PF16137">
    <property type="entry name" value="DUF4845"/>
    <property type="match status" value="1"/>
</dbReference>
<dbReference type="AlphaFoldDB" id="A0AAP6JGP3"/>
<name>A0AAP6JGP3_9GAMM</name>
<evidence type="ECO:0000313" key="3">
    <source>
        <dbReference type="Proteomes" id="UP001302316"/>
    </source>
</evidence>
<evidence type="ECO:0000313" key="2">
    <source>
        <dbReference type="EMBL" id="MEA5446152.1"/>
    </source>
</evidence>
<keyword evidence="1" id="KW-0472">Membrane</keyword>
<dbReference type="Proteomes" id="UP001302316">
    <property type="component" value="Unassembled WGS sequence"/>
</dbReference>
<sequence length="122" mass="13780">MRLRHSQQGLTAIGWILVLFVVGIIATAGVRLVPVYITSQTLNTIMRGVTSDVDASSLSEVRRSLVRRLNVNDVRVVGDTDFTIETIDGRRTLVLEYEHRVNFIGNIDFIVSFEKKETFRGE</sequence>
<reference evidence="2 3" key="1">
    <citation type="submission" date="2023-12" db="EMBL/GenBank/DDBJ databases">
        <title>Whole-genome sequencing of halo(alkali)philic microorganisms from hypersaline lakes.</title>
        <authorList>
            <person name="Sorokin D.Y."/>
            <person name="Merkel A.Y."/>
            <person name="Messina E."/>
            <person name="Yakimov M."/>
        </authorList>
    </citation>
    <scope>NUCLEOTIDE SEQUENCE [LARGE SCALE GENOMIC DNA]</scope>
    <source>
        <strain evidence="2 3">AB-CW1</strain>
    </source>
</reference>
<keyword evidence="3" id="KW-1185">Reference proteome</keyword>
<keyword evidence="1" id="KW-0812">Transmembrane</keyword>